<dbReference type="AlphaFoldDB" id="A0A1T5HE58"/>
<name>A0A1T5HE58_9BACT</name>
<proteinExistence type="predicted"/>
<gene>
    <name evidence="1" type="ORF">SAMN05660293_05365</name>
</gene>
<dbReference type="Proteomes" id="UP000190897">
    <property type="component" value="Unassembled WGS sequence"/>
</dbReference>
<feature type="non-terminal residue" evidence="1">
    <location>
        <position position="737"/>
    </location>
</feature>
<dbReference type="EMBL" id="FUZA01000012">
    <property type="protein sequence ID" value="SKC18860.1"/>
    <property type="molecule type" value="Genomic_DNA"/>
</dbReference>
<reference evidence="2" key="1">
    <citation type="submission" date="2017-02" db="EMBL/GenBank/DDBJ databases">
        <authorList>
            <person name="Varghese N."/>
            <person name="Submissions S."/>
        </authorList>
    </citation>
    <scope>NUCLEOTIDE SEQUENCE [LARGE SCALE GENOMIC DNA]</scope>
    <source>
        <strain evidence="2">DSM 22270</strain>
    </source>
</reference>
<evidence type="ECO:0000313" key="2">
    <source>
        <dbReference type="Proteomes" id="UP000190897"/>
    </source>
</evidence>
<keyword evidence="2" id="KW-1185">Reference proteome</keyword>
<protein>
    <submittedName>
        <fullName evidence="1">Uncharacterized protein</fullName>
    </submittedName>
</protein>
<sequence>MKYFYTRLIFIGLLVFSRGISFGQQGGVTYTDRSSPFGIVSFSAASQLTEISNTTHIDGYVKKYGNGPFSFPVGHKGFYRPFAANTDGTIGAYFQENPNVATLPTGGPFLVSNIASSLGKVSTKEYWDINGSNQSSVTLSWDVASGVASLTDSALSKLTIVGWNIAASEWEPITSTVDAVKLSGGVSTISNGSITTVQEIVPNNFSVYTLGALISNSVPVSYGGILELVNCTEIKGWVWDQNYPNADITVELFEGDVIYATTKANIQRADLPNSGPGSGRYGFSIATPVALNDGAIHQLGVRVKNSNFVLASSPRSLNCAYEGSFETADCYAIKGWVWDRNNPNSALNIEILEGNTVVATTLANLDRTDINVGTGKYGFDFELPIAFRDGQPHQFNLRIKGTTFNLSGSPRTVNCQNNIYNGNFEVADCSKISGWVSATNYPNSAVDVELVEGNNVVVSATANIYRADLNMGTKKYGFSIAIPSSLKNGQSRVLSVRVKGSTYVLSGSPKTVTCAAPAQYAGDFELLDCNTIKGWAWASNYPDTSMTVEVLEGTSIRATVVANIFRQDLFDSGKGNGKYGFTIPLPALLRNGQARQLSIRIKGTIYTLSGSPKTVTCAAPAIYNGNFEIANCDKVSGWASASNYLDSAVVVELVEGSNVVAIGTANLYRGDLSMGTKKYGFNIALPSSLKNGQARQLSVRIKGTTYVLPGSTKTVTCASPAQYAGDFELLDCNTIKG</sequence>
<evidence type="ECO:0000313" key="1">
    <source>
        <dbReference type="EMBL" id="SKC18860.1"/>
    </source>
</evidence>
<organism evidence="1 2">
    <name type="scientific">Dyadobacter psychrophilus</name>
    <dbReference type="NCBI Taxonomy" id="651661"/>
    <lineage>
        <taxon>Bacteria</taxon>
        <taxon>Pseudomonadati</taxon>
        <taxon>Bacteroidota</taxon>
        <taxon>Cytophagia</taxon>
        <taxon>Cytophagales</taxon>
        <taxon>Spirosomataceae</taxon>
        <taxon>Dyadobacter</taxon>
    </lineage>
</organism>
<dbReference type="STRING" id="651661.SAMN05660293_05365"/>
<accession>A0A1T5HE58</accession>